<feature type="region of interest" description="Disordered" evidence="1">
    <location>
        <begin position="40"/>
        <end position="71"/>
    </location>
</feature>
<proteinExistence type="predicted"/>
<keyword evidence="3" id="KW-1185">Reference proteome</keyword>
<feature type="region of interest" description="Disordered" evidence="1">
    <location>
        <begin position="86"/>
        <end position="116"/>
    </location>
</feature>
<evidence type="ECO:0000256" key="1">
    <source>
        <dbReference type="SAM" id="MobiDB-lite"/>
    </source>
</evidence>
<comment type="caution">
    <text evidence="2">The sequence shown here is derived from an EMBL/GenBank/DDBJ whole genome shotgun (WGS) entry which is preliminary data.</text>
</comment>
<evidence type="ECO:0000313" key="2">
    <source>
        <dbReference type="EMBL" id="GAA1500679.1"/>
    </source>
</evidence>
<reference evidence="2 3" key="1">
    <citation type="journal article" date="2019" name="Int. J. Syst. Evol. Microbiol.">
        <title>The Global Catalogue of Microorganisms (GCM) 10K type strain sequencing project: providing services to taxonomists for standard genome sequencing and annotation.</title>
        <authorList>
            <consortium name="The Broad Institute Genomics Platform"/>
            <consortium name="The Broad Institute Genome Sequencing Center for Infectious Disease"/>
            <person name="Wu L."/>
            <person name="Ma J."/>
        </authorList>
    </citation>
    <scope>NUCLEOTIDE SEQUENCE [LARGE SCALE GENOMIC DNA]</scope>
    <source>
        <strain evidence="2 3">JCM 14560</strain>
    </source>
</reference>
<evidence type="ECO:0000313" key="3">
    <source>
        <dbReference type="Proteomes" id="UP001422759"/>
    </source>
</evidence>
<feature type="compositionally biased region" description="Basic residues" evidence="1">
    <location>
        <begin position="105"/>
        <end position="116"/>
    </location>
</feature>
<accession>A0ABN1ZL72</accession>
<sequence>MVEVGGRWQGGREVGAGGAVRAGGAVFGWRGSAVTGSVAWVDQEGTGRHRRPRGEAAPEVPPARYQHRKPRLEELPSLPVVEVRVRPEEVEEREPAPVVSLSGYRQRRGRRRVGTT</sequence>
<protein>
    <submittedName>
        <fullName evidence="2">Uncharacterized protein</fullName>
    </submittedName>
</protein>
<dbReference type="EMBL" id="BAAANT010000074">
    <property type="protein sequence ID" value="GAA1500679.1"/>
    <property type="molecule type" value="Genomic_DNA"/>
</dbReference>
<gene>
    <name evidence="2" type="ORF">GCM10009760_62500</name>
</gene>
<dbReference type="Proteomes" id="UP001422759">
    <property type="component" value="Unassembled WGS sequence"/>
</dbReference>
<name>A0ABN1ZL72_9ACTN</name>
<organism evidence="2 3">
    <name type="scientific">Kitasatospora kazusensis</name>
    <dbReference type="NCBI Taxonomy" id="407974"/>
    <lineage>
        <taxon>Bacteria</taxon>
        <taxon>Bacillati</taxon>
        <taxon>Actinomycetota</taxon>
        <taxon>Actinomycetes</taxon>
        <taxon>Kitasatosporales</taxon>
        <taxon>Streptomycetaceae</taxon>
        <taxon>Kitasatospora</taxon>
    </lineage>
</organism>